<proteinExistence type="inferred from homology"/>
<dbReference type="InterPro" id="IPR003660">
    <property type="entry name" value="HAMP_dom"/>
</dbReference>
<dbReference type="FunFam" id="1.10.287.950:FF:000001">
    <property type="entry name" value="Methyl-accepting chemotaxis sensory transducer"/>
    <property type="match status" value="1"/>
</dbReference>
<dbReference type="CDD" id="cd12912">
    <property type="entry name" value="PDC2_MCP_like"/>
    <property type="match status" value="1"/>
</dbReference>
<feature type="domain" description="HAMP" evidence="10">
    <location>
        <begin position="293"/>
        <end position="347"/>
    </location>
</feature>
<dbReference type="AlphaFoldDB" id="A0A1A7BWS7"/>
<dbReference type="RefSeq" id="WP_065310171.1">
    <property type="nucleotide sequence ID" value="NZ_LOCQ01000061.1"/>
</dbReference>
<keyword evidence="2" id="KW-1003">Cell membrane</keyword>
<comment type="caution">
    <text evidence="11">The sequence shown here is derived from an EMBL/GenBank/DDBJ whole genome shotgun (WGS) entry which is preliminary data.</text>
</comment>
<dbReference type="CDD" id="cd06225">
    <property type="entry name" value="HAMP"/>
    <property type="match status" value="1"/>
</dbReference>
<name>A0A1A7BWS7_9BURK</name>
<dbReference type="GO" id="GO:0005886">
    <property type="term" value="C:plasma membrane"/>
    <property type="evidence" value="ECO:0007669"/>
    <property type="project" value="UniProtKB-SubCell"/>
</dbReference>
<feature type="domain" description="Methyl-accepting transducer" evidence="9">
    <location>
        <begin position="352"/>
        <end position="581"/>
    </location>
</feature>
<organism evidence="11 12">
    <name type="scientific">Janthinobacterium psychrotolerans</name>
    <dbReference type="NCBI Taxonomy" id="1747903"/>
    <lineage>
        <taxon>Bacteria</taxon>
        <taxon>Pseudomonadati</taxon>
        <taxon>Pseudomonadota</taxon>
        <taxon>Betaproteobacteria</taxon>
        <taxon>Burkholderiales</taxon>
        <taxon>Oxalobacteraceae</taxon>
        <taxon>Janthinobacterium</taxon>
    </lineage>
</organism>
<feature type="transmembrane region" description="Helical" evidence="8">
    <location>
        <begin position="9"/>
        <end position="30"/>
    </location>
</feature>
<dbReference type="Gene3D" id="3.30.450.20">
    <property type="entry name" value="PAS domain"/>
    <property type="match status" value="2"/>
</dbReference>
<protein>
    <submittedName>
        <fullName evidence="11">Methyl-accepting chemotaxis protein</fullName>
    </submittedName>
</protein>
<dbReference type="Pfam" id="PF00672">
    <property type="entry name" value="HAMP"/>
    <property type="match status" value="1"/>
</dbReference>
<evidence type="ECO:0000259" key="9">
    <source>
        <dbReference type="PROSITE" id="PS50111"/>
    </source>
</evidence>
<dbReference type="GO" id="GO:0007165">
    <property type="term" value="P:signal transduction"/>
    <property type="evidence" value="ECO:0007669"/>
    <property type="project" value="UniProtKB-KW"/>
</dbReference>
<comment type="subcellular location">
    <subcellularLocation>
        <location evidence="1">Cell membrane</location>
        <topology evidence="1">Multi-pass membrane protein</topology>
    </subcellularLocation>
</comment>
<gene>
    <name evidence="11" type="ORF">ASR47_1002247</name>
</gene>
<keyword evidence="4 8" id="KW-1133">Transmembrane helix</keyword>
<dbReference type="GO" id="GO:0006935">
    <property type="term" value="P:chemotaxis"/>
    <property type="evidence" value="ECO:0007669"/>
    <property type="project" value="InterPro"/>
</dbReference>
<keyword evidence="5 8" id="KW-0472">Membrane</keyword>
<evidence type="ECO:0000256" key="2">
    <source>
        <dbReference type="ARBA" id="ARBA00022475"/>
    </source>
</evidence>
<dbReference type="EMBL" id="LOCQ01000061">
    <property type="protein sequence ID" value="OBV37194.1"/>
    <property type="molecule type" value="Genomic_DNA"/>
</dbReference>
<evidence type="ECO:0000256" key="1">
    <source>
        <dbReference type="ARBA" id="ARBA00004651"/>
    </source>
</evidence>
<dbReference type="InterPro" id="IPR004090">
    <property type="entry name" value="Chemotax_Me-accpt_rcpt"/>
</dbReference>
<dbReference type="PROSITE" id="PS50111">
    <property type="entry name" value="CHEMOTAXIS_TRANSDUC_2"/>
    <property type="match status" value="1"/>
</dbReference>
<evidence type="ECO:0000256" key="7">
    <source>
        <dbReference type="PROSITE-ProRule" id="PRU00284"/>
    </source>
</evidence>
<dbReference type="Gene3D" id="1.10.287.950">
    <property type="entry name" value="Methyl-accepting chemotaxis protein"/>
    <property type="match status" value="1"/>
</dbReference>
<accession>A0A1A7BWS7</accession>
<comment type="similarity">
    <text evidence="6">Belongs to the methyl-accepting chemotaxis (MCP) protein family.</text>
</comment>
<dbReference type="PRINTS" id="PR00260">
    <property type="entry name" value="CHEMTRNSDUCR"/>
</dbReference>
<dbReference type="Pfam" id="PF02743">
    <property type="entry name" value="dCache_1"/>
    <property type="match status" value="1"/>
</dbReference>
<keyword evidence="3 8" id="KW-0812">Transmembrane</keyword>
<dbReference type="SUPFAM" id="SSF58104">
    <property type="entry name" value="Methyl-accepting chemotaxis protein (MCP) signaling domain"/>
    <property type="match status" value="1"/>
</dbReference>
<sequence>MFSSLKTRLIAICIVIVMLAMLVITFTNFITTRSSTMASLNAQMLQLSALHAKAITDWVRGKSQVVSSLKLAADLADPIPFIQSAHVAGQFDDTYIGYPDKRMLALHPMPDGYDPTQRNWYQQALKSEAPILTTPYMSTSPAKLVVTFAAAFGPKGAATAVGAADIEIENVVASVVAIKPTASSFAFLVDGAGTIIAHPDKKLTLKPVADFDASLSGASLARSAATQEAAAVHLLGRDGLLYASKVPGTDWLLVIVLDRAEATAALTSMLGNSAVMALLVTLAAGAVLALLVAKALRRLALVRDALDDIASGDGDMRKRLNTDGGDELAQIARAFNRFVDKISTVLHSIRDTSNAVQLSSAEIASGNADLSARTESQAGSLEQTSSSMEELTATVRQNAANAVQASELALSASGVASQGGSVFSQVVSTMGSIKQSSNRITDIIGVIDGIAFQTNILALNAAVEAARAGEQGRGFAVVASEVRNLAQRSASAAREIKTLIVDSGAEIDSGERLVNQAGNTIGNIVDAIQGLAELMRDITRASQEQSQGIEEVNRAISHMDDITQQNSALVEESAAATESLKQMAQHLCEVVGGFKLAEPPASPATLARKALR</sequence>
<dbReference type="STRING" id="1747903.ASR47_1002247"/>
<dbReference type="PROSITE" id="PS50885">
    <property type="entry name" value="HAMP"/>
    <property type="match status" value="1"/>
</dbReference>
<dbReference type="Proteomes" id="UP000092713">
    <property type="component" value="Unassembled WGS sequence"/>
</dbReference>
<dbReference type="SMART" id="SM00283">
    <property type="entry name" value="MA"/>
    <property type="match status" value="1"/>
</dbReference>
<dbReference type="InterPro" id="IPR033479">
    <property type="entry name" value="dCache_1"/>
</dbReference>
<feature type="transmembrane region" description="Helical" evidence="8">
    <location>
        <begin position="274"/>
        <end position="293"/>
    </location>
</feature>
<dbReference type="GO" id="GO:0004888">
    <property type="term" value="F:transmembrane signaling receptor activity"/>
    <property type="evidence" value="ECO:0007669"/>
    <property type="project" value="InterPro"/>
</dbReference>
<evidence type="ECO:0000256" key="3">
    <source>
        <dbReference type="ARBA" id="ARBA00022692"/>
    </source>
</evidence>
<evidence type="ECO:0000313" key="12">
    <source>
        <dbReference type="Proteomes" id="UP000092713"/>
    </source>
</evidence>
<keyword evidence="7" id="KW-0807">Transducer</keyword>
<evidence type="ECO:0000256" key="5">
    <source>
        <dbReference type="ARBA" id="ARBA00023136"/>
    </source>
</evidence>
<evidence type="ECO:0000256" key="6">
    <source>
        <dbReference type="ARBA" id="ARBA00029447"/>
    </source>
</evidence>
<keyword evidence="12" id="KW-1185">Reference proteome</keyword>
<dbReference type="CDD" id="cd11386">
    <property type="entry name" value="MCP_signal"/>
    <property type="match status" value="1"/>
</dbReference>
<dbReference type="InterPro" id="IPR051310">
    <property type="entry name" value="MCP_chemotaxis"/>
</dbReference>
<evidence type="ECO:0000313" key="11">
    <source>
        <dbReference type="EMBL" id="OBV37194.1"/>
    </source>
</evidence>
<dbReference type="SMART" id="SM00304">
    <property type="entry name" value="HAMP"/>
    <property type="match status" value="1"/>
</dbReference>
<evidence type="ECO:0000259" key="10">
    <source>
        <dbReference type="PROSITE" id="PS50885"/>
    </source>
</evidence>
<dbReference type="Pfam" id="PF00015">
    <property type="entry name" value="MCPsignal"/>
    <property type="match status" value="1"/>
</dbReference>
<reference evidence="11 12" key="1">
    <citation type="submission" date="2016-04" db="EMBL/GenBank/DDBJ databases">
        <title>Draft genome sequence of Janthinobacterium psychrotolerans sp. nov., isolated from freshwater sediments in Denmark.</title>
        <authorList>
            <person name="Gong X."/>
            <person name="Skrivergaard S."/>
            <person name="Korsgaard B.S."/>
            <person name="Schreiber L."/>
            <person name="Marshall I.P."/>
            <person name="Finster K."/>
            <person name="Schramm A."/>
        </authorList>
    </citation>
    <scope>NUCLEOTIDE SEQUENCE [LARGE SCALE GENOMIC DNA]</scope>
    <source>
        <strain evidence="11 12">S3-2</strain>
    </source>
</reference>
<evidence type="ECO:0000256" key="4">
    <source>
        <dbReference type="ARBA" id="ARBA00022989"/>
    </source>
</evidence>
<dbReference type="PATRIC" id="fig|1747903.4.peg.697"/>
<dbReference type="InterPro" id="IPR004089">
    <property type="entry name" value="MCPsignal_dom"/>
</dbReference>
<dbReference type="PANTHER" id="PTHR43531">
    <property type="entry name" value="PROTEIN ICFG"/>
    <property type="match status" value="1"/>
</dbReference>
<evidence type="ECO:0000256" key="8">
    <source>
        <dbReference type="SAM" id="Phobius"/>
    </source>
</evidence>
<dbReference type="PANTHER" id="PTHR43531:SF16">
    <property type="entry name" value="METHYL-ACCEPTING CHEMOTAXIS PROTEIN II"/>
    <property type="match status" value="1"/>
</dbReference>